<dbReference type="EMBL" id="JABBVZ010000013">
    <property type="protein sequence ID" value="NMP21828.1"/>
    <property type="molecule type" value="Genomic_DNA"/>
</dbReference>
<evidence type="ECO:0000313" key="8">
    <source>
        <dbReference type="EMBL" id="NMP21828.1"/>
    </source>
</evidence>
<feature type="transmembrane region" description="Helical" evidence="6">
    <location>
        <begin position="284"/>
        <end position="309"/>
    </location>
</feature>
<reference evidence="8 9" key="1">
    <citation type="submission" date="2020-04" db="EMBL/GenBank/DDBJ databases">
        <authorList>
            <person name="Zhang R."/>
            <person name="Schippers A."/>
        </authorList>
    </citation>
    <scope>NUCLEOTIDE SEQUENCE [LARGE SCALE GENOMIC DNA]</scope>
    <source>
        <strain evidence="8 9">DSM 109850</strain>
    </source>
</reference>
<dbReference type="GO" id="GO:0005886">
    <property type="term" value="C:plasma membrane"/>
    <property type="evidence" value="ECO:0007669"/>
    <property type="project" value="UniProtKB-SubCell"/>
</dbReference>
<dbReference type="GO" id="GO:0022857">
    <property type="term" value="F:transmembrane transporter activity"/>
    <property type="evidence" value="ECO:0007669"/>
    <property type="project" value="InterPro"/>
</dbReference>
<organism evidence="8 9">
    <name type="scientific">Sulfobacillus harzensis</name>
    <dbReference type="NCBI Taxonomy" id="2729629"/>
    <lineage>
        <taxon>Bacteria</taxon>
        <taxon>Bacillati</taxon>
        <taxon>Bacillota</taxon>
        <taxon>Clostridia</taxon>
        <taxon>Eubacteriales</taxon>
        <taxon>Clostridiales Family XVII. Incertae Sedis</taxon>
        <taxon>Sulfobacillus</taxon>
    </lineage>
</organism>
<feature type="transmembrane region" description="Helical" evidence="6">
    <location>
        <begin position="37"/>
        <end position="55"/>
    </location>
</feature>
<evidence type="ECO:0000259" key="7">
    <source>
        <dbReference type="PROSITE" id="PS50850"/>
    </source>
</evidence>
<dbReference type="PROSITE" id="PS50850">
    <property type="entry name" value="MFS"/>
    <property type="match status" value="1"/>
</dbReference>
<dbReference type="PRINTS" id="PR01035">
    <property type="entry name" value="TCRTETA"/>
</dbReference>
<keyword evidence="2" id="KW-0813">Transport</keyword>
<keyword evidence="9" id="KW-1185">Reference proteome</keyword>
<evidence type="ECO:0000256" key="3">
    <source>
        <dbReference type="ARBA" id="ARBA00022692"/>
    </source>
</evidence>
<dbReference type="InterPro" id="IPR036259">
    <property type="entry name" value="MFS_trans_sf"/>
</dbReference>
<feature type="transmembrane region" description="Helical" evidence="6">
    <location>
        <begin position="348"/>
        <end position="367"/>
    </location>
</feature>
<gene>
    <name evidence="8" type="ORF">HIJ39_05610</name>
</gene>
<dbReference type="Gene3D" id="1.20.1250.20">
    <property type="entry name" value="MFS general substrate transporter like domains"/>
    <property type="match status" value="1"/>
</dbReference>
<feature type="transmembrane region" description="Helical" evidence="6">
    <location>
        <begin position="321"/>
        <end position="342"/>
    </location>
</feature>
<dbReference type="RefSeq" id="WP_169097587.1">
    <property type="nucleotide sequence ID" value="NZ_JABBVZ010000013.1"/>
</dbReference>
<dbReference type="SUPFAM" id="SSF103473">
    <property type="entry name" value="MFS general substrate transporter"/>
    <property type="match status" value="1"/>
</dbReference>
<dbReference type="InterPro" id="IPR020846">
    <property type="entry name" value="MFS_dom"/>
</dbReference>
<feature type="transmembrane region" description="Helical" evidence="6">
    <location>
        <begin position="260"/>
        <end position="278"/>
    </location>
</feature>
<evidence type="ECO:0000313" key="9">
    <source>
        <dbReference type="Proteomes" id="UP000533476"/>
    </source>
</evidence>
<dbReference type="PANTHER" id="PTHR23518">
    <property type="entry name" value="C-METHYLTRANSFERASE"/>
    <property type="match status" value="1"/>
</dbReference>
<feature type="transmembrane region" description="Helical" evidence="6">
    <location>
        <begin position="86"/>
        <end position="109"/>
    </location>
</feature>
<protein>
    <submittedName>
        <fullName evidence="8">MFS transporter</fullName>
    </submittedName>
</protein>
<feature type="transmembrane region" description="Helical" evidence="6">
    <location>
        <begin position="149"/>
        <end position="171"/>
    </location>
</feature>
<comment type="caution">
    <text evidence="8">The sequence shown here is derived from an EMBL/GenBank/DDBJ whole genome shotgun (WGS) entry which is preliminary data.</text>
</comment>
<evidence type="ECO:0000256" key="5">
    <source>
        <dbReference type="ARBA" id="ARBA00023136"/>
    </source>
</evidence>
<keyword evidence="4 6" id="KW-1133">Transmembrane helix</keyword>
<sequence>MLFSVLVVQTGFGAILPLLPEFVHRHGFPLADMGVMAAAYAAVSFVGQLGLGAATDRIGRKAAMVWGAVVEAAGTAGFLLHGSPILYVFCRVLQGLGSAAIIPAANALVADVVPEVRRGQAYGLLTAASSAGFALGPMVGGLAGSVFGLQAPFVIGAFLNGAAAVLSASLIPRDHGRVESGAGITGLGPIVQRLWLYFLVMFAWTGMNGMYDTTWSLYMRWLGASRWLIGVSFTLFALPLLVFNLWGGRVADRRGTRHRAIVIGTTFQALLVASYVVVRSAWLAIVLSMVEAAAMSLTGPALSAVVMDAAPSQLRGALQGAFQATGTLGAALMALASGPLLVSQPNHPFYLGAMVLMAAAAFSGLWWRNSQKL</sequence>
<dbReference type="AlphaFoldDB" id="A0A7Y0Q181"/>
<feature type="transmembrane region" description="Helical" evidence="6">
    <location>
        <begin position="121"/>
        <end position="143"/>
    </location>
</feature>
<dbReference type="Proteomes" id="UP000533476">
    <property type="component" value="Unassembled WGS sequence"/>
</dbReference>
<feature type="transmembrane region" description="Helical" evidence="6">
    <location>
        <begin position="227"/>
        <end position="248"/>
    </location>
</feature>
<feature type="transmembrane region" description="Helical" evidence="6">
    <location>
        <begin position="62"/>
        <end position="80"/>
    </location>
</feature>
<dbReference type="CDD" id="cd17325">
    <property type="entry name" value="MFS_MdtG_SLC18_like"/>
    <property type="match status" value="1"/>
</dbReference>
<evidence type="ECO:0000256" key="4">
    <source>
        <dbReference type="ARBA" id="ARBA00022989"/>
    </source>
</evidence>
<comment type="subcellular location">
    <subcellularLocation>
        <location evidence="1">Cell membrane</location>
        <topology evidence="1">Multi-pass membrane protein</topology>
    </subcellularLocation>
</comment>
<evidence type="ECO:0000256" key="6">
    <source>
        <dbReference type="SAM" id="Phobius"/>
    </source>
</evidence>
<proteinExistence type="predicted"/>
<name>A0A7Y0Q181_9FIRM</name>
<keyword evidence="5 6" id="KW-0472">Membrane</keyword>
<feature type="domain" description="Major facilitator superfamily (MFS) profile" evidence="7">
    <location>
        <begin position="1"/>
        <end position="371"/>
    </location>
</feature>
<dbReference type="InterPro" id="IPR001958">
    <property type="entry name" value="Tet-R_TetA/multi-R_MdtG-like"/>
</dbReference>
<accession>A0A7Y0Q181</accession>
<dbReference type="InterPro" id="IPR011701">
    <property type="entry name" value="MFS"/>
</dbReference>
<evidence type="ECO:0000256" key="1">
    <source>
        <dbReference type="ARBA" id="ARBA00004651"/>
    </source>
</evidence>
<feature type="transmembrane region" description="Helical" evidence="6">
    <location>
        <begin position="183"/>
        <end position="207"/>
    </location>
</feature>
<dbReference type="PANTHER" id="PTHR23518:SF2">
    <property type="entry name" value="MAJOR FACILITATOR SUPERFAMILY TRANSPORTER"/>
    <property type="match status" value="1"/>
</dbReference>
<dbReference type="Pfam" id="PF07690">
    <property type="entry name" value="MFS_1"/>
    <property type="match status" value="1"/>
</dbReference>
<evidence type="ECO:0000256" key="2">
    <source>
        <dbReference type="ARBA" id="ARBA00022448"/>
    </source>
</evidence>
<keyword evidence="3 6" id="KW-0812">Transmembrane</keyword>